<feature type="compositionally biased region" description="Basic and acidic residues" evidence="1">
    <location>
        <begin position="28"/>
        <end position="59"/>
    </location>
</feature>
<reference evidence="2" key="1">
    <citation type="journal article" date="2019" name="bioRxiv">
        <title>The Genome of the Zebra Mussel, Dreissena polymorpha: A Resource for Invasive Species Research.</title>
        <authorList>
            <person name="McCartney M.A."/>
            <person name="Auch B."/>
            <person name="Kono T."/>
            <person name="Mallez S."/>
            <person name="Zhang Y."/>
            <person name="Obille A."/>
            <person name="Becker A."/>
            <person name="Abrahante J.E."/>
            <person name="Garbe J."/>
            <person name="Badalamenti J.P."/>
            <person name="Herman A."/>
            <person name="Mangelson H."/>
            <person name="Liachko I."/>
            <person name="Sullivan S."/>
            <person name="Sone E.D."/>
            <person name="Koren S."/>
            <person name="Silverstein K.A.T."/>
            <person name="Beckman K.B."/>
            <person name="Gohl D.M."/>
        </authorList>
    </citation>
    <scope>NUCLEOTIDE SEQUENCE</scope>
    <source>
        <strain evidence="2">Duluth1</strain>
        <tissue evidence="2">Whole animal</tissue>
    </source>
</reference>
<feature type="compositionally biased region" description="Basic and acidic residues" evidence="1">
    <location>
        <begin position="1"/>
        <end position="13"/>
    </location>
</feature>
<comment type="caution">
    <text evidence="2">The sequence shown here is derived from an EMBL/GenBank/DDBJ whole genome shotgun (WGS) entry which is preliminary data.</text>
</comment>
<dbReference type="PANTHER" id="PTHR34239">
    <property type="entry name" value="APPLE DOMAIN-CONTAINING PROTEIN"/>
    <property type="match status" value="1"/>
</dbReference>
<dbReference type="PANTHER" id="PTHR34239:SF2">
    <property type="entry name" value="TRANSPOSABLE ELEMENT P TRANSPOSASE_THAP9 CONSERVED DOMAIN-CONTAINING PROTEIN"/>
    <property type="match status" value="1"/>
</dbReference>
<proteinExistence type="predicted"/>
<keyword evidence="3" id="KW-1185">Reference proteome</keyword>
<dbReference type="AlphaFoldDB" id="A0A9D4LPJ5"/>
<name>A0A9D4LPJ5_DREPO</name>
<reference evidence="2" key="2">
    <citation type="submission" date="2020-11" db="EMBL/GenBank/DDBJ databases">
        <authorList>
            <person name="McCartney M.A."/>
            <person name="Auch B."/>
            <person name="Kono T."/>
            <person name="Mallez S."/>
            <person name="Becker A."/>
            <person name="Gohl D.M."/>
            <person name="Silverstein K.A.T."/>
            <person name="Koren S."/>
            <person name="Bechman K.B."/>
            <person name="Herman A."/>
            <person name="Abrahante J.E."/>
            <person name="Garbe J."/>
        </authorList>
    </citation>
    <scope>NUCLEOTIDE SEQUENCE</scope>
    <source>
        <strain evidence="2">Duluth1</strain>
        <tissue evidence="2">Whole animal</tissue>
    </source>
</reference>
<gene>
    <name evidence="2" type="ORF">DPMN_025279</name>
</gene>
<protein>
    <submittedName>
        <fullName evidence="2">Uncharacterized protein</fullName>
    </submittedName>
</protein>
<evidence type="ECO:0000256" key="1">
    <source>
        <dbReference type="SAM" id="MobiDB-lite"/>
    </source>
</evidence>
<accession>A0A9D4LPJ5</accession>
<organism evidence="2 3">
    <name type="scientific">Dreissena polymorpha</name>
    <name type="common">Zebra mussel</name>
    <name type="synonym">Mytilus polymorpha</name>
    <dbReference type="NCBI Taxonomy" id="45954"/>
    <lineage>
        <taxon>Eukaryota</taxon>
        <taxon>Metazoa</taxon>
        <taxon>Spiralia</taxon>
        <taxon>Lophotrochozoa</taxon>
        <taxon>Mollusca</taxon>
        <taxon>Bivalvia</taxon>
        <taxon>Autobranchia</taxon>
        <taxon>Heteroconchia</taxon>
        <taxon>Euheterodonta</taxon>
        <taxon>Imparidentia</taxon>
        <taxon>Neoheterodontei</taxon>
        <taxon>Myida</taxon>
        <taxon>Dreissenoidea</taxon>
        <taxon>Dreissenidae</taxon>
        <taxon>Dreissena</taxon>
    </lineage>
</organism>
<dbReference type="EMBL" id="JAIWYP010000002">
    <property type="protein sequence ID" value="KAH3862313.1"/>
    <property type="molecule type" value="Genomic_DNA"/>
</dbReference>
<feature type="region of interest" description="Disordered" evidence="1">
    <location>
        <begin position="1"/>
        <end position="90"/>
    </location>
</feature>
<sequence length="262" mass="29161">MGSKRDDVSLHPEESEDSFYGFSDEETFNEKLNAKEKATPKEKAQISSKDKSNSKDKTSKSNVSKVTKKKQSGSDKNNNELSVSQVGCNKQTPALDLSKLSENDIKSLRELLGIPSTETQYADDDDITSLFGTSLENLPRMTIEVDADQISDTDDVIKQRKRTNIDMSSALFDDDEAECDTWELPRLKAPDKGKPISPSLAKVINVACTTQCETDSLISKYSVPENCEMACPPLVNNEIWKILNKRTQTQDRSIVQTQNLVA</sequence>
<dbReference type="Proteomes" id="UP000828390">
    <property type="component" value="Unassembled WGS sequence"/>
</dbReference>
<evidence type="ECO:0000313" key="3">
    <source>
        <dbReference type="Proteomes" id="UP000828390"/>
    </source>
</evidence>
<feature type="compositionally biased region" description="Polar residues" evidence="1">
    <location>
        <begin position="74"/>
        <end position="90"/>
    </location>
</feature>
<evidence type="ECO:0000313" key="2">
    <source>
        <dbReference type="EMBL" id="KAH3862313.1"/>
    </source>
</evidence>